<comment type="subcellular location">
    <subcellularLocation>
        <location evidence="1">Nucleus</location>
    </subcellularLocation>
</comment>
<evidence type="ECO:0000256" key="2">
    <source>
        <dbReference type="ARBA" id="ARBA00010857"/>
    </source>
</evidence>
<evidence type="ECO:0000256" key="7">
    <source>
        <dbReference type="ARBA" id="ARBA00023163"/>
    </source>
</evidence>
<evidence type="ECO:0000256" key="5">
    <source>
        <dbReference type="ARBA" id="ARBA00022833"/>
    </source>
</evidence>
<dbReference type="Gene3D" id="1.10.472.10">
    <property type="entry name" value="Cyclin-like"/>
    <property type="match status" value="2"/>
</dbReference>
<evidence type="ECO:0000256" key="3">
    <source>
        <dbReference type="ARBA" id="ARBA00022723"/>
    </source>
</evidence>
<feature type="domain" description="Brf1 TBP-binding" evidence="11">
    <location>
        <begin position="323"/>
        <end position="421"/>
    </location>
</feature>
<dbReference type="GO" id="GO:0017025">
    <property type="term" value="F:TBP-class protein binding"/>
    <property type="evidence" value="ECO:0007669"/>
    <property type="project" value="InterPro"/>
</dbReference>
<keyword evidence="7" id="KW-0804">Transcription</keyword>
<evidence type="ECO:0000256" key="9">
    <source>
        <dbReference type="SAM" id="MobiDB-lite"/>
    </source>
</evidence>
<dbReference type="GO" id="GO:0001006">
    <property type="term" value="F:RNA polymerase III type 3 promoter sequence-specific DNA binding"/>
    <property type="evidence" value="ECO:0007669"/>
    <property type="project" value="TreeGrafter"/>
</dbReference>
<dbReference type="Pfam" id="PF07741">
    <property type="entry name" value="BRF1"/>
    <property type="match status" value="1"/>
</dbReference>
<dbReference type="PANTHER" id="PTHR11618">
    <property type="entry name" value="TRANSCRIPTION INITIATION FACTOR IIB-RELATED"/>
    <property type="match status" value="1"/>
</dbReference>
<evidence type="ECO:0000256" key="6">
    <source>
        <dbReference type="ARBA" id="ARBA00023015"/>
    </source>
</evidence>
<dbReference type="InterPro" id="IPR011665">
    <property type="entry name" value="BRF1_TBP-bd_dom"/>
</dbReference>
<keyword evidence="13" id="KW-1185">Reference proteome</keyword>
<feature type="region of interest" description="Disordered" evidence="9">
    <location>
        <begin position="365"/>
        <end position="403"/>
    </location>
</feature>
<feature type="compositionally biased region" description="Basic and acidic residues" evidence="9">
    <location>
        <begin position="432"/>
        <end position="441"/>
    </location>
</feature>
<keyword evidence="3" id="KW-0479">Metal-binding</keyword>
<organism evidence="12 13">
    <name type="scientific">Heracleum sosnowskyi</name>
    <dbReference type="NCBI Taxonomy" id="360622"/>
    <lineage>
        <taxon>Eukaryota</taxon>
        <taxon>Viridiplantae</taxon>
        <taxon>Streptophyta</taxon>
        <taxon>Embryophyta</taxon>
        <taxon>Tracheophyta</taxon>
        <taxon>Spermatophyta</taxon>
        <taxon>Magnoliopsida</taxon>
        <taxon>eudicotyledons</taxon>
        <taxon>Gunneridae</taxon>
        <taxon>Pentapetalae</taxon>
        <taxon>asterids</taxon>
        <taxon>campanulids</taxon>
        <taxon>Apiales</taxon>
        <taxon>Apiaceae</taxon>
        <taxon>Apioideae</taxon>
        <taxon>apioid superclade</taxon>
        <taxon>Tordylieae</taxon>
        <taxon>Tordyliinae</taxon>
        <taxon>Heracleum</taxon>
    </lineage>
</organism>
<dbReference type="InterPro" id="IPR036915">
    <property type="entry name" value="Cyclin-like_sf"/>
</dbReference>
<reference evidence="12" key="2">
    <citation type="submission" date="2023-05" db="EMBL/GenBank/DDBJ databases">
        <authorList>
            <person name="Schelkunov M.I."/>
        </authorList>
    </citation>
    <scope>NUCLEOTIDE SEQUENCE</scope>
    <source>
        <strain evidence="12">Hsosn_3</strain>
        <tissue evidence="12">Leaf</tissue>
    </source>
</reference>
<dbReference type="AlphaFoldDB" id="A0AAD8HUZ1"/>
<evidence type="ECO:0000313" key="13">
    <source>
        <dbReference type="Proteomes" id="UP001237642"/>
    </source>
</evidence>
<dbReference type="Gene3D" id="1.20.5.650">
    <property type="entry name" value="Single helix bin"/>
    <property type="match status" value="1"/>
</dbReference>
<evidence type="ECO:0000256" key="1">
    <source>
        <dbReference type="ARBA" id="ARBA00004123"/>
    </source>
</evidence>
<dbReference type="Pfam" id="PF00382">
    <property type="entry name" value="TFIIB"/>
    <property type="match status" value="1"/>
</dbReference>
<dbReference type="GO" id="GO:0008270">
    <property type="term" value="F:zinc ion binding"/>
    <property type="evidence" value="ECO:0007669"/>
    <property type="project" value="UniProtKB-KW"/>
</dbReference>
<dbReference type="EMBL" id="JAUIZM010000007">
    <property type="protein sequence ID" value="KAK1373715.1"/>
    <property type="molecule type" value="Genomic_DNA"/>
</dbReference>
<dbReference type="SUPFAM" id="SSF47954">
    <property type="entry name" value="Cyclin-like"/>
    <property type="match status" value="2"/>
</dbReference>
<dbReference type="GO" id="GO:0070897">
    <property type="term" value="P:transcription preinitiation complex assembly"/>
    <property type="evidence" value="ECO:0007669"/>
    <property type="project" value="InterPro"/>
</dbReference>
<dbReference type="InterPro" id="IPR013150">
    <property type="entry name" value="TFIIB_cyclin"/>
</dbReference>
<dbReference type="GO" id="GO:0097550">
    <property type="term" value="C:transcription preinitiation complex"/>
    <property type="evidence" value="ECO:0007669"/>
    <property type="project" value="TreeGrafter"/>
</dbReference>
<name>A0AAD8HUZ1_9APIA</name>
<evidence type="ECO:0000259" key="10">
    <source>
        <dbReference type="Pfam" id="PF00382"/>
    </source>
</evidence>
<evidence type="ECO:0000259" key="11">
    <source>
        <dbReference type="Pfam" id="PF07741"/>
    </source>
</evidence>
<sequence>MNPNPSPTLSNKSQSHSVLDKKDFYIRSNQHSLNFIDNLALKLSIFDAFAVQQARKFYQTAGERETKTCNFSNKIAACCLYIACLLNKIPVLLFRFSVELGVNVYELGVEYLRICRVLGFDLNSFVQNVVDPSLFIHRYVTVLLKGRNLRVIMVALRIVEGVKGDLMQRNVGGVCGAAVYIAALANGFTCQKSDVERVVRVCDGVLRARLIEFGKTGSGGLTVDEFSRIAYEFEEDKDLELRDFGGDLDVLCRHNDQEAYCYGLCNVCYKEFVELCKGLGCGSNTRAFDRAKTERLIQGCINHDFGFSKKFSSVSSSVSDESEDLSDVEVDEYLDGEKEAEGKKVLWEVMNKEYIREQDLKKTAAATGEVKKKPRKKQMEKRGTKVDNATAPASAEATQQTSNKKRLNSLINFDALNELFEDDAAAPNGKKTRTEFTHDTDAWDQEAVGEETVGGDSGDEDYEQVEEYNSDCDFF</sequence>
<evidence type="ECO:0008006" key="14">
    <source>
        <dbReference type="Google" id="ProtNLM"/>
    </source>
</evidence>
<evidence type="ECO:0000313" key="12">
    <source>
        <dbReference type="EMBL" id="KAK1373715.1"/>
    </source>
</evidence>
<dbReference type="GO" id="GO:0000126">
    <property type="term" value="C:transcription factor TFIIIB complex"/>
    <property type="evidence" value="ECO:0007669"/>
    <property type="project" value="TreeGrafter"/>
</dbReference>
<protein>
    <recommendedName>
        <fullName evidence="14">Transcription factor IIIB 90 kDa subunit</fullName>
    </recommendedName>
</protein>
<reference evidence="12" key="1">
    <citation type="submission" date="2023-02" db="EMBL/GenBank/DDBJ databases">
        <title>Genome of toxic invasive species Heracleum sosnowskyi carries increased number of genes despite the absence of recent whole-genome duplications.</title>
        <authorList>
            <person name="Schelkunov M."/>
            <person name="Shtratnikova V."/>
            <person name="Makarenko M."/>
            <person name="Klepikova A."/>
            <person name="Omelchenko D."/>
            <person name="Novikova G."/>
            <person name="Obukhova E."/>
            <person name="Bogdanov V."/>
            <person name="Penin A."/>
            <person name="Logacheva M."/>
        </authorList>
    </citation>
    <scope>NUCLEOTIDE SEQUENCE</scope>
    <source>
        <strain evidence="12">Hsosn_3</strain>
        <tissue evidence="12">Leaf</tissue>
    </source>
</reference>
<keyword evidence="4" id="KW-0863">Zinc-finger</keyword>
<keyword evidence="6" id="KW-0805">Transcription regulation</keyword>
<dbReference type="PANTHER" id="PTHR11618:SF4">
    <property type="entry name" value="TRANSCRIPTION FACTOR IIIB 90 KDA SUBUNIT"/>
    <property type="match status" value="1"/>
</dbReference>
<gene>
    <name evidence="12" type="ORF">POM88_029908</name>
</gene>
<dbReference type="GO" id="GO:0005634">
    <property type="term" value="C:nucleus"/>
    <property type="evidence" value="ECO:0007669"/>
    <property type="project" value="UniProtKB-SubCell"/>
</dbReference>
<keyword evidence="8" id="KW-0539">Nucleus</keyword>
<feature type="region of interest" description="Disordered" evidence="9">
    <location>
        <begin position="422"/>
        <end position="462"/>
    </location>
</feature>
<dbReference type="InterPro" id="IPR000812">
    <property type="entry name" value="TFIIB"/>
</dbReference>
<evidence type="ECO:0000256" key="4">
    <source>
        <dbReference type="ARBA" id="ARBA00022771"/>
    </source>
</evidence>
<accession>A0AAD8HUZ1</accession>
<comment type="similarity">
    <text evidence="2">Belongs to the TFIIB family.</text>
</comment>
<dbReference type="Proteomes" id="UP001237642">
    <property type="component" value="Unassembled WGS sequence"/>
</dbReference>
<evidence type="ECO:0000256" key="8">
    <source>
        <dbReference type="ARBA" id="ARBA00023242"/>
    </source>
</evidence>
<feature type="domain" description="Transcription factor TFIIB cyclin-like" evidence="10">
    <location>
        <begin position="32"/>
        <end position="113"/>
    </location>
</feature>
<keyword evidence="5" id="KW-0862">Zinc</keyword>
<comment type="caution">
    <text evidence="12">The sequence shown here is derived from an EMBL/GenBank/DDBJ whole genome shotgun (WGS) entry which is preliminary data.</text>
</comment>
<dbReference type="GO" id="GO:0000995">
    <property type="term" value="F:RNA polymerase III general transcription initiation factor activity"/>
    <property type="evidence" value="ECO:0007669"/>
    <property type="project" value="TreeGrafter"/>
</dbReference>
<proteinExistence type="inferred from homology"/>